<evidence type="ECO:0000256" key="2">
    <source>
        <dbReference type="SAM" id="SignalP"/>
    </source>
</evidence>
<sequence>MNTKQLLVHGGWAVAAAAAFAVGSSRSNEGGPGSGNADGSGPSARTTSRSSGFGSEPGSRLRARQDEQGSADRGELASLFGSTRGLSIAMLAEKALKDPNPITRRLAFGHLLESMTAENALEIREQLVAMGVDGSEWRDFNYSWGAIAGQEAFDHAAASEEEDLAATMSGWAAANPNEAIAMLRNLPEAMAGQKAELAESVIAGLADHDLTLATDMAMQLAAEGTGQPDRLIRAVANEALRTGSPADAAAWATTLADGPMKGAAMDRVAGAYVRTNPEEAANWVTQFANEEYAQRAVAEVGEEWGERDPVNALGWLETLPATDGQADGFRSVFGDWEDTNPVAASEYLAQMPASPQRDAAVSGFVRGYAWQDPTAAIAWAEDISDPAMRQQSLTQAGQAYYRRDPEAARAWLETSGLPAEAQQAVMNRRRR</sequence>
<evidence type="ECO:0000313" key="4">
    <source>
        <dbReference type="Proteomes" id="UP000658278"/>
    </source>
</evidence>
<reference evidence="3" key="1">
    <citation type="submission" date="2021-01" db="EMBL/GenBank/DDBJ databases">
        <title>Modified the classification status of verrucomicrobia.</title>
        <authorList>
            <person name="Feng X."/>
        </authorList>
    </citation>
    <scope>NUCLEOTIDE SEQUENCE</scope>
    <source>
        <strain evidence="3">KCTC 22201</strain>
    </source>
</reference>
<feature type="chain" id="PRO_5037105239" description="HEAT repeat domain-containing protein" evidence="2">
    <location>
        <begin position="22"/>
        <end position="431"/>
    </location>
</feature>
<dbReference type="AlphaFoldDB" id="A0A934RBI5"/>
<accession>A0A934RBI5</accession>
<dbReference type="RefSeq" id="WP_200282447.1">
    <property type="nucleotide sequence ID" value="NZ_JAENII010000015.1"/>
</dbReference>
<comment type="caution">
    <text evidence="3">The sequence shown here is derived from an EMBL/GenBank/DDBJ whole genome shotgun (WGS) entry which is preliminary data.</text>
</comment>
<feature type="region of interest" description="Disordered" evidence="1">
    <location>
        <begin position="24"/>
        <end position="74"/>
    </location>
</feature>
<dbReference type="EMBL" id="JAENII010000015">
    <property type="protein sequence ID" value="MBK1828629.1"/>
    <property type="molecule type" value="Genomic_DNA"/>
</dbReference>
<evidence type="ECO:0008006" key="5">
    <source>
        <dbReference type="Google" id="ProtNLM"/>
    </source>
</evidence>
<organism evidence="3 4">
    <name type="scientific">Haloferula rosea</name>
    <dbReference type="NCBI Taxonomy" id="490093"/>
    <lineage>
        <taxon>Bacteria</taxon>
        <taxon>Pseudomonadati</taxon>
        <taxon>Verrucomicrobiota</taxon>
        <taxon>Verrucomicrobiia</taxon>
        <taxon>Verrucomicrobiales</taxon>
        <taxon>Verrucomicrobiaceae</taxon>
        <taxon>Haloferula</taxon>
    </lineage>
</organism>
<dbReference type="Proteomes" id="UP000658278">
    <property type="component" value="Unassembled WGS sequence"/>
</dbReference>
<name>A0A934RBI5_9BACT</name>
<keyword evidence="2" id="KW-0732">Signal</keyword>
<gene>
    <name evidence="3" type="ORF">JIN81_16470</name>
</gene>
<evidence type="ECO:0000256" key="1">
    <source>
        <dbReference type="SAM" id="MobiDB-lite"/>
    </source>
</evidence>
<feature type="compositionally biased region" description="Basic and acidic residues" evidence="1">
    <location>
        <begin position="63"/>
        <end position="74"/>
    </location>
</feature>
<evidence type="ECO:0000313" key="3">
    <source>
        <dbReference type="EMBL" id="MBK1828629.1"/>
    </source>
</evidence>
<keyword evidence="4" id="KW-1185">Reference proteome</keyword>
<proteinExistence type="predicted"/>
<protein>
    <recommendedName>
        <fullName evidence="5">HEAT repeat domain-containing protein</fullName>
    </recommendedName>
</protein>
<feature type="signal peptide" evidence="2">
    <location>
        <begin position="1"/>
        <end position="21"/>
    </location>
</feature>